<keyword evidence="5" id="KW-0028">Amino-acid biosynthesis</keyword>
<feature type="domain" description="Orn/DAP/Arg decarboxylase 2 N-terminal" evidence="10">
    <location>
        <begin position="40"/>
        <end position="292"/>
    </location>
</feature>
<protein>
    <recommendedName>
        <fullName evidence="5 6">Diaminopimelate decarboxylase</fullName>
        <shortName evidence="5">DAP decarboxylase</shortName>
        <shortName evidence="5">DAPDC</shortName>
        <ecNumber evidence="5 6">4.1.1.20</ecNumber>
    </recommendedName>
</protein>
<comment type="subunit">
    <text evidence="5">Homodimer.</text>
</comment>
<keyword evidence="4 5" id="KW-0456">Lyase</keyword>
<feature type="domain" description="Orn/DAP/Arg decarboxylase 2 C-terminal" evidence="9">
    <location>
        <begin position="33"/>
        <end position="384"/>
    </location>
</feature>
<dbReference type="FunFam" id="3.20.20.10:FF:000003">
    <property type="entry name" value="Diaminopimelate decarboxylase"/>
    <property type="match status" value="1"/>
</dbReference>
<evidence type="ECO:0000313" key="11">
    <source>
        <dbReference type="EMBL" id="SDD66012.1"/>
    </source>
</evidence>
<dbReference type="RefSeq" id="WP_159427997.1">
    <property type="nucleotide sequence ID" value="NZ_FNAF01000005.1"/>
</dbReference>
<sequence length="433" mass="47271">MEGFSNFKDEGGRLKIGDCYAADLAEEYGTPLYVYDEQALRKQARTFVDCFNSDAFTSRILYASKAASFTALIALAKEEGLCLDVVSEGELYTALAVDFPPDRIIFHGNNKLDRELRMALQAQIGFIVLDNLSEARRLSALAAEEACPVDVLLRVNPGVEAHTHAYIKTATSDSKFGIALDEAPAVLAEIAALDRLNLRGVHCHIGSQIFAADAFLKAAHLMLDLMAALKAEGLSLDILDLGGGFGVFYETGDAPFALAPFLRQLAADIADEAQQRDLSLREVWLEPGRSMVNEAGLTLYRVGDVKRLKDGVNYAFIDGGMGDNMRVALYQAGYTAVLADRLRDAADENWRVAGKYCESGDVLIKDKPLPTPQPGDILAILGTGAYTFSMFSGYNRLPRPAVVFVDGSRHQAVVRRESLEDILRNDMTLLAND</sequence>
<feature type="modified residue" description="N6-(pyridoxal phosphate)lysine" evidence="5 7">
    <location>
        <position position="65"/>
    </location>
</feature>
<comment type="cofactor">
    <cofactor evidence="1 5 7 8">
        <name>pyridoxal 5'-phosphate</name>
        <dbReference type="ChEBI" id="CHEBI:597326"/>
    </cofactor>
</comment>
<evidence type="ECO:0000256" key="5">
    <source>
        <dbReference type="HAMAP-Rule" id="MF_02120"/>
    </source>
</evidence>
<dbReference type="PRINTS" id="PR01179">
    <property type="entry name" value="ODADCRBXLASE"/>
</dbReference>
<name>A0A1G6WJG3_PEPNI</name>
<dbReference type="PRINTS" id="PR01181">
    <property type="entry name" value="DAPDCRBXLASE"/>
</dbReference>
<dbReference type="OrthoDB" id="9802241at2"/>
<dbReference type="InterPro" id="IPR029066">
    <property type="entry name" value="PLP-binding_barrel"/>
</dbReference>
<keyword evidence="5 8" id="KW-0457">Lysine biosynthesis</keyword>
<feature type="binding site" evidence="5">
    <location>
        <position position="386"/>
    </location>
    <ligand>
        <name>substrate</name>
    </ligand>
</feature>
<dbReference type="SUPFAM" id="SSF51419">
    <property type="entry name" value="PLP-binding barrel"/>
    <property type="match status" value="1"/>
</dbReference>
<gene>
    <name evidence="5" type="primary">lysA</name>
    <name evidence="11" type="ORF">SAMN04489866_10568</name>
</gene>
<dbReference type="UniPathway" id="UPA00034">
    <property type="reaction ID" value="UER00027"/>
</dbReference>
<dbReference type="InterPro" id="IPR009006">
    <property type="entry name" value="Ala_racemase/Decarboxylase_C"/>
</dbReference>
<accession>A0A1G6WJG3</accession>
<feature type="binding site" evidence="5">
    <location>
        <position position="289"/>
    </location>
    <ligand>
        <name>substrate</name>
    </ligand>
</feature>
<dbReference type="EC" id="4.1.1.20" evidence="5 6"/>
<dbReference type="PANTHER" id="PTHR43727:SF2">
    <property type="entry name" value="GROUP IV DECARBOXYLASE"/>
    <property type="match status" value="1"/>
</dbReference>
<dbReference type="InterPro" id="IPR022644">
    <property type="entry name" value="De-COase2_N"/>
</dbReference>
<feature type="binding site" evidence="5">
    <location>
        <begin position="286"/>
        <end position="289"/>
    </location>
    <ligand>
        <name>pyridoxal 5'-phosphate</name>
        <dbReference type="ChEBI" id="CHEBI:597326"/>
    </ligand>
</feature>
<dbReference type="EMBL" id="FNAF01000005">
    <property type="protein sequence ID" value="SDD66012.1"/>
    <property type="molecule type" value="Genomic_DNA"/>
</dbReference>
<dbReference type="GO" id="GO:0030170">
    <property type="term" value="F:pyridoxal phosphate binding"/>
    <property type="evidence" value="ECO:0007669"/>
    <property type="project" value="UniProtKB-UniRule"/>
</dbReference>
<dbReference type="InterPro" id="IPR000183">
    <property type="entry name" value="Orn/DAP/Arg_de-COase"/>
</dbReference>
<dbReference type="Proteomes" id="UP000198995">
    <property type="component" value="Unassembled WGS sequence"/>
</dbReference>
<keyword evidence="3 5" id="KW-0663">Pyridoxal phosphate</keyword>
<comment type="similarity">
    <text evidence="5">Belongs to the Orn/Lys/Arg decarboxylase class-II family. LysA subfamily.</text>
</comment>
<evidence type="ECO:0000256" key="4">
    <source>
        <dbReference type="ARBA" id="ARBA00023239"/>
    </source>
</evidence>
<organism evidence="11 12">
    <name type="scientific">Peptococcus niger</name>
    <dbReference type="NCBI Taxonomy" id="2741"/>
    <lineage>
        <taxon>Bacteria</taxon>
        <taxon>Bacillati</taxon>
        <taxon>Bacillota</taxon>
        <taxon>Clostridia</taxon>
        <taxon>Eubacteriales</taxon>
        <taxon>Peptococcaceae</taxon>
        <taxon>Peptococcus</taxon>
    </lineage>
</organism>
<evidence type="ECO:0000256" key="7">
    <source>
        <dbReference type="PIRSR" id="PIRSR600183-50"/>
    </source>
</evidence>
<dbReference type="InterPro" id="IPR002986">
    <property type="entry name" value="DAP_deCOOHase_LysA"/>
</dbReference>
<evidence type="ECO:0000313" key="12">
    <source>
        <dbReference type="Proteomes" id="UP000198995"/>
    </source>
</evidence>
<keyword evidence="2 5" id="KW-0210">Decarboxylase</keyword>
<evidence type="ECO:0000259" key="9">
    <source>
        <dbReference type="Pfam" id="PF00278"/>
    </source>
</evidence>
<dbReference type="InterPro" id="IPR022643">
    <property type="entry name" value="De-COase2_C"/>
</dbReference>
<dbReference type="Gene3D" id="3.20.20.10">
    <property type="entry name" value="Alanine racemase"/>
    <property type="match status" value="1"/>
</dbReference>
<dbReference type="GO" id="GO:0009089">
    <property type="term" value="P:lysine biosynthetic process via diaminopimelate"/>
    <property type="evidence" value="ECO:0007669"/>
    <property type="project" value="UniProtKB-UniRule"/>
</dbReference>
<feature type="binding site" evidence="5">
    <location>
        <position position="244"/>
    </location>
    <ligand>
        <name>pyridoxal 5'-phosphate</name>
        <dbReference type="ChEBI" id="CHEBI:597326"/>
    </ligand>
</feature>
<evidence type="ECO:0000259" key="10">
    <source>
        <dbReference type="Pfam" id="PF02784"/>
    </source>
</evidence>
<dbReference type="Pfam" id="PF00278">
    <property type="entry name" value="Orn_DAP_Arg_deC"/>
    <property type="match status" value="1"/>
</dbReference>
<dbReference type="NCBIfam" id="TIGR01048">
    <property type="entry name" value="lysA"/>
    <property type="match status" value="1"/>
</dbReference>
<feature type="binding site" evidence="5">
    <location>
        <position position="386"/>
    </location>
    <ligand>
        <name>pyridoxal 5'-phosphate</name>
        <dbReference type="ChEBI" id="CHEBI:597326"/>
    </ligand>
</feature>
<feature type="binding site" evidence="5">
    <location>
        <position position="358"/>
    </location>
    <ligand>
        <name>substrate</name>
    </ligand>
</feature>
<evidence type="ECO:0000256" key="6">
    <source>
        <dbReference type="NCBIfam" id="TIGR01048"/>
    </source>
</evidence>
<evidence type="ECO:0000256" key="1">
    <source>
        <dbReference type="ARBA" id="ARBA00001933"/>
    </source>
</evidence>
<evidence type="ECO:0000256" key="8">
    <source>
        <dbReference type="RuleBase" id="RU003738"/>
    </source>
</evidence>
<feature type="binding site" evidence="5">
    <location>
        <position position="326"/>
    </location>
    <ligand>
        <name>substrate</name>
    </ligand>
</feature>
<dbReference type="Gene3D" id="2.40.37.10">
    <property type="entry name" value="Lyase, Ornithine Decarboxylase, Chain A, domain 1"/>
    <property type="match status" value="1"/>
</dbReference>
<reference evidence="11 12" key="1">
    <citation type="submission" date="2016-10" db="EMBL/GenBank/DDBJ databases">
        <authorList>
            <person name="de Groot N.N."/>
        </authorList>
    </citation>
    <scope>NUCLEOTIDE SEQUENCE [LARGE SCALE GENOMIC DNA]</scope>
    <source>
        <strain evidence="11 12">DSM 20475</strain>
    </source>
</reference>
<comment type="catalytic activity">
    <reaction evidence="5 8">
        <text>meso-2,6-diaminopimelate + H(+) = L-lysine + CO2</text>
        <dbReference type="Rhea" id="RHEA:15101"/>
        <dbReference type="ChEBI" id="CHEBI:15378"/>
        <dbReference type="ChEBI" id="CHEBI:16526"/>
        <dbReference type="ChEBI" id="CHEBI:32551"/>
        <dbReference type="ChEBI" id="CHEBI:57791"/>
        <dbReference type="EC" id="4.1.1.20"/>
    </reaction>
</comment>
<evidence type="ECO:0000256" key="3">
    <source>
        <dbReference type="ARBA" id="ARBA00022898"/>
    </source>
</evidence>
<dbReference type="GO" id="GO:0008836">
    <property type="term" value="F:diaminopimelate decarboxylase activity"/>
    <property type="evidence" value="ECO:0007669"/>
    <property type="project" value="UniProtKB-UniRule"/>
</dbReference>
<dbReference type="HAMAP" id="MF_02120">
    <property type="entry name" value="LysA"/>
    <property type="match status" value="1"/>
</dbReference>
<feature type="active site" description="Proton donor" evidence="7">
    <location>
        <position position="357"/>
    </location>
</feature>
<dbReference type="STRING" id="2741.SAMN04489866_10568"/>
<dbReference type="PANTHER" id="PTHR43727">
    <property type="entry name" value="DIAMINOPIMELATE DECARBOXYLASE"/>
    <property type="match status" value="1"/>
</dbReference>
<keyword evidence="12" id="KW-1185">Reference proteome</keyword>
<dbReference type="AlphaFoldDB" id="A0A1G6WJG3"/>
<feature type="binding site" evidence="5">
    <location>
        <position position="330"/>
    </location>
    <ligand>
        <name>substrate</name>
    </ligand>
</feature>
<dbReference type="SUPFAM" id="SSF50621">
    <property type="entry name" value="Alanine racemase C-terminal domain-like"/>
    <property type="match status" value="1"/>
</dbReference>
<comment type="pathway">
    <text evidence="5 8">Amino-acid biosynthesis; L-lysine biosynthesis via DAP pathway; L-lysine from DL-2,6-diaminopimelate: step 1/1.</text>
</comment>
<comment type="function">
    <text evidence="5">Specifically catalyzes the decarboxylation of meso-diaminopimelate (meso-DAP) to L-lysine.</text>
</comment>
<evidence type="ECO:0000256" key="2">
    <source>
        <dbReference type="ARBA" id="ARBA00022793"/>
    </source>
</evidence>
<dbReference type="Pfam" id="PF02784">
    <property type="entry name" value="Orn_Arg_deC_N"/>
    <property type="match status" value="1"/>
</dbReference>
<proteinExistence type="inferred from homology"/>
<dbReference type="CDD" id="cd06828">
    <property type="entry name" value="PLPDE_III_DapDC"/>
    <property type="match status" value="1"/>
</dbReference>